<organism evidence="2 3">
    <name type="scientific">Tetraparma gracilis</name>
    <dbReference type="NCBI Taxonomy" id="2962635"/>
    <lineage>
        <taxon>Eukaryota</taxon>
        <taxon>Sar</taxon>
        <taxon>Stramenopiles</taxon>
        <taxon>Ochrophyta</taxon>
        <taxon>Bolidophyceae</taxon>
        <taxon>Parmales</taxon>
        <taxon>Triparmaceae</taxon>
        <taxon>Tetraparma</taxon>
    </lineage>
</organism>
<keyword evidence="3" id="KW-1185">Reference proteome</keyword>
<protein>
    <submittedName>
        <fullName evidence="2">Uncharacterized protein</fullName>
    </submittedName>
</protein>
<dbReference type="Proteomes" id="UP001165060">
    <property type="component" value="Unassembled WGS sequence"/>
</dbReference>
<keyword evidence="1" id="KW-0732">Signal</keyword>
<proteinExistence type="predicted"/>
<dbReference type="EMBL" id="BRYB01003965">
    <property type="protein sequence ID" value="GMI23447.1"/>
    <property type="molecule type" value="Genomic_DNA"/>
</dbReference>
<sequence length="200" mass="21847">MTPLQLFLLLSLLLSASPLAFGPATTRPLSSPPSARRAFLSLPLLPLLAPLPSFAATSPPTPAELARLKKGVEGLDYLVKNWDAETTVCRENGGECKRDAEPVRRYLGLRSTTDPLFQIEKVFDKVKYMDGVGDLDEFFAAQEDFTAAITMSNSMAFISQFGEYNPGGGADQVLKYLNESKENVVKVQTALKKMIEVMGV</sequence>
<feature type="chain" id="PRO_5047323554" evidence="1">
    <location>
        <begin position="19"/>
        <end position="200"/>
    </location>
</feature>
<evidence type="ECO:0000313" key="2">
    <source>
        <dbReference type="EMBL" id="GMI23447.1"/>
    </source>
</evidence>
<reference evidence="2 3" key="1">
    <citation type="journal article" date="2023" name="Commun. Biol.">
        <title>Genome analysis of Parmales, the sister group of diatoms, reveals the evolutionary specialization of diatoms from phago-mixotrophs to photoautotrophs.</title>
        <authorList>
            <person name="Ban H."/>
            <person name="Sato S."/>
            <person name="Yoshikawa S."/>
            <person name="Yamada K."/>
            <person name="Nakamura Y."/>
            <person name="Ichinomiya M."/>
            <person name="Sato N."/>
            <person name="Blanc-Mathieu R."/>
            <person name="Endo H."/>
            <person name="Kuwata A."/>
            <person name="Ogata H."/>
        </authorList>
    </citation>
    <scope>NUCLEOTIDE SEQUENCE [LARGE SCALE GENOMIC DNA]</scope>
</reference>
<gene>
    <name evidence="2" type="ORF">TeGR_g11633</name>
</gene>
<evidence type="ECO:0000313" key="3">
    <source>
        <dbReference type="Proteomes" id="UP001165060"/>
    </source>
</evidence>
<comment type="caution">
    <text evidence="2">The sequence shown here is derived from an EMBL/GenBank/DDBJ whole genome shotgun (WGS) entry which is preliminary data.</text>
</comment>
<name>A0ABQ6MBY4_9STRA</name>
<feature type="signal peptide" evidence="1">
    <location>
        <begin position="1"/>
        <end position="18"/>
    </location>
</feature>
<accession>A0ABQ6MBY4</accession>
<evidence type="ECO:0000256" key="1">
    <source>
        <dbReference type="SAM" id="SignalP"/>
    </source>
</evidence>